<proteinExistence type="predicted"/>
<comment type="caution">
    <text evidence="1">The sequence shown here is derived from an EMBL/GenBank/DDBJ whole genome shotgun (WGS) entry which is preliminary data.</text>
</comment>
<protein>
    <submittedName>
        <fullName evidence="1">Uncharacterized protein</fullName>
    </submittedName>
</protein>
<dbReference type="EMBL" id="JGVH01000051">
    <property type="protein sequence ID" value="KER02340.1"/>
    <property type="molecule type" value="Genomic_DNA"/>
</dbReference>
<accession>A0A081RUI7</accession>
<dbReference type="Proteomes" id="UP000028002">
    <property type="component" value="Unassembled WGS sequence"/>
</dbReference>
<gene>
    <name evidence="1" type="ORF">MEG1DRAFT_03041</name>
</gene>
<sequence>MFSKTALLTLVKEGVGHGITSLLRKNATYNGTTGIFMYRGNTTCNK</sequence>
<reference evidence="1 2" key="1">
    <citation type="submission" date="2014-03" db="EMBL/GenBank/DDBJ databases">
        <title>Draft Genome of Photorhabdus temperata Meg1.</title>
        <authorList>
            <person name="Hurst S.G.IV."/>
            <person name="Morris K."/>
            <person name="Thomas K."/>
            <person name="Tisa L.S."/>
        </authorList>
    </citation>
    <scope>NUCLEOTIDE SEQUENCE [LARGE SCALE GENOMIC DNA]</scope>
    <source>
        <strain evidence="1 2">Meg1</strain>
    </source>
</reference>
<evidence type="ECO:0000313" key="2">
    <source>
        <dbReference type="Proteomes" id="UP000028002"/>
    </source>
</evidence>
<dbReference type="AlphaFoldDB" id="A0A081RUI7"/>
<name>A0A081RUI7_PHOTE</name>
<organism evidence="1 2">
    <name type="scientific">Photorhabdus temperata subsp. temperata Meg1</name>
    <dbReference type="NCBI Taxonomy" id="1393735"/>
    <lineage>
        <taxon>Bacteria</taxon>
        <taxon>Pseudomonadati</taxon>
        <taxon>Pseudomonadota</taxon>
        <taxon>Gammaproteobacteria</taxon>
        <taxon>Enterobacterales</taxon>
        <taxon>Morganellaceae</taxon>
        <taxon>Photorhabdus</taxon>
    </lineage>
</organism>
<evidence type="ECO:0000313" key="1">
    <source>
        <dbReference type="EMBL" id="KER02340.1"/>
    </source>
</evidence>